<dbReference type="GO" id="GO:0016787">
    <property type="term" value="F:hydrolase activity"/>
    <property type="evidence" value="ECO:0007669"/>
    <property type="project" value="UniProtKB-KW"/>
</dbReference>
<dbReference type="EMBL" id="JAMKBI010000011">
    <property type="protein sequence ID" value="MCZ8534597.1"/>
    <property type="molecule type" value="Genomic_DNA"/>
</dbReference>
<evidence type="ECO:0000313" key="1">
    <source>
        <dbReference type="EMBL" id="MCZ8534597.1"/>
    </source>
</evidence>
<name>A0A9X3LB90_9BACI</name>
<dbReference type="RefSeq" id="WP_269922730.1">
    <property type="nucleotide sequence ID" value="NZ_JAMKBI010000011.1"/>
</dbReference>
<reference evidence="1" key="1">
    <citation type="submission" date="2022-05" db="EMBL/GenBank/DDBJ databases">
        <authorList>
            <person name="Colautti A."/>
            <person name="Iacumin L."/>
        </authorList>
    </citation>
    <scope>NUCLEOTIDE SEQUENCE</scope>
    <source>
        <strain evidence="1">DSM 30747</strain>
    </source>
</reference>
<keyword evidence="2" id="KW-1185">Reference proteome</keyword>
<keyword evidence="1" id="KW-0378">Hydrolase</keyword>
<dbReference type="Gene3D" id="3.40.50.1820">
    <property type="entry name" value="alpha/beta hydrolase"/>
    <property type="match status" value="1"/>
</dbReference>
<comment type="caution">
    <text evidence="1">The sequence shown here is derived from an EMBL/GenBank/DDBJ whole genome shotgun (WGS) entry which is preliminary data.</text>
</comment>
<protein>
    <submittedName>
        <fullName evidence="1">Alpha/beta hydrolase</fullName>
    </submittedName>
</protein>
<dbReference type="InterPro" id="IPR029058">
    <property type="entry name" value="AB_hydrolase_fold"/>
</dbReference>
<proteinExistence type="predicted"/>
<organism evidence="1 2">
    <name type="scientific">Psychrobacillus psychrodurans</name>
    <dbReference type="NCBI Taxonomy" id="126157"/>
    <lineage>
        <taxon>Bacteria</taxon>
        <taxon>Bacillati</taxon>
        <taxon>Bacillota</taxon>
        <taxon>Bacilli</taxon>
        <taxon>Bacillales</taxon>
        <taxon>Bacillaceae</taxon>
        <taxon>Psychrobacillus</taxon>
    </lineage>
</organism>
<dbReference type="Proteomes" id="UP001152172">
    <property type="component" value="Unassembled WGS sequence"/>
</dbReference>
<sequence>MKYINSSVTGFKGTKIPYTMHGKTDCAKDLVIFFPGSNYTVNSPIFHFLGEIIFKQSAHILEVNFPYKDEFYDDLSQEDIYKAVVTDAKTVIDKVLESHSYENYIFIGKSIGTIAMSSELNRDIFKRAKGVWLTPLINRTEILKVISETPNNGLCILGDKDKIYSEKSWGIIEKNEHITTRLIPNANHRLEDDVDFYKSFDILKSIITDIEKFLLREVISNE</sequence>
<dbReference type="AlphaFoldDB" id="A0A9X3LB90"/>
<accession>A0A9X3LB90</accession>
<dbReference type="SUPFAM" id="SSF53474">
    <property type="entry name" value="alpha/beta-Hydrolases"/>
    <property type="match status" value="1"/>
</dbReference>
<evidence type="ECO:0000313" key="2">
    <source>
        <dbReference type="Proteomes" id="UP001152172"/>
    </source>
</evidence>
<gene>
    <name evidence="1" type="ORF">M9R61_14900</name>
</gene>